<reference evidence="4" key="2">
    <citation type="submission" date="2022-10" db="EMBL/GenBank/DDBJ databases">
        <authorList>
            <consortium name="ENA_rothamsted_submissions"/>
            <consortium name="culmorum"/>
            <person name="King R."/>
        </authorList>
    </citation>
    <scope>NUCLEOTIDE SEQUENCE</scope>
</reference>
<dbReference type="GO" id="GO:0016460">
    <property type="term" value="C:myosin II complex"/>
    <property type="evidence" value="ECO:0007669"/>
    <property type="project" value="TreeGrafter"/>
</dbReference>
<dbReference type="InterPro" id="IPR011992">
    <property type="entry name" value="EF-hand-dom_pair"/>
</dbReference>
<dbReference type="EMBL" id="OU895879">
    <property type="protein sequence ID" value="CAH1728207.1"/>
    <property type="molecule type" value="Genomic_DNA"/>
</dbReference>
<feature type="domain" description="EF-hand" evidence="3">
    <location>
        <begin position="12"/>
        <end position="40"/>
    </location>
</feature>
<keyword evidence="2" id="KW-0106">Calcium</keyword>
<evidence type="ECO:0000256" key="2">
    <source>
        <dbReference type="ARBA" id="ARBA00022837"/>
    </source>
</evidence>
<dbReference type="GO" id="GO:0005509">
    <property type="term" value="F:calcium ion binding"/>
    <property type="evidence" value="ECO:0007669"/>
    <property type="project" value="InterPro"/>
</dbReference>
<dbReference type="CDD" id="cd00051">
    <property type="entry name" value="EFh"/>
    <property type="match status" value="1"/>
</dbReference>
<feature type="domain" description="EF-hand" evidence="3">
    <location>
        <begin position="86"/>
        <end position="114"/>
    </location>
</feature>
<dbReference type="Pfam" id="PF13499">
    <property type="entry name" value="EF-hand_7"/>
    <property type="match status" value="2"/>
</dbReference>
<dbReference type="InterPro" id="IPR002048">
    <property type="entry name" value="EF_hand_dom"/>
</dbReference>
<dbReference type="PANTHER" id="PTHR23048">
    <property type="entry name" value="MYOSIN LIGHT CHAIN 1, 3"/>
    <property type="match status" value="1"/>
</dbReference>
<dbReference type="SMART" id="SM00054">
    <property type="entry name" value="EFh"/>
    <property type="match status" value="3"/>
</dbReference>
<dbReference type="Gene3D" id="1.10.238.10">
    <property type="entry name" value="EF-hand"/>
    <property type="match status" value="2"/>
</dbReference>
<dbReference type="PROSITE" id="PS00018">
    <property type="entry name" value="EF_HAND_1"/>
    <property type="match status" value="3"/>
</dbReference>
<sequence>MADKLTPAQIQSFKDGFALFDKDSNGSISTSELGDVMRTLGQNPTEAELQYMINEVDADGSGSIDFDEFLKMMGGIVKSPEDEEREMWDAFQVFDKNGDGFVSIDELKFVLTNLGERLTDQEMNEILKDADVDAWV</sequence>
<keyword evidence="1" id="KW-0677">Repeat</keyword>
<evidence type="ECO:0000259" key="3">
    <source>
        <dbReference type="SMART" id="SM00054"/>
    </source>
</evidence>
<dbReference type="InterPro" id="IPR018247">
    <property type="entry name" value="EF_Hand_1_Ca_BS"/>
</dbReference>
<dbReference type="Proteomes" id="UP001153620">
    <property type="component" value="Chromosome 3"/>
</dbReference>
<dbReference type="PANTHER" id="PTHR23048:SF0">
    <property type="entry name" value="CALMODULIN LIKE 3"/>
    <property type="match status" value="1"/>
</dbReference>
<evidence type="ECO:0000313" key="4">
    <source>
        <dbReference type="EMBL" id="CAH1728207.1"/>
    </source>
</evidence>
<protein>
    <recommendedName>
        <fullName evidence="3">EF-hand domain-containing protein</fullName>
    </recommendedName>
</protein>
<keyword evidence="5" id="KW-1185">Reference proteome</keyword>
<gene>
    <name evidence="4" type="ORF">CHIRRI_LOCUS10423</name>
</gene>
<evidence type="ECO:0000313" key="5">
    <source>
        <dbReference type="Proteomes" id="UP001153620"/>
    </source>
</evidence>
<organism evidence="4 5">
    <name type="scientific">Chironomus riparius</name>
    <dbReference type="NCBI Taxonomy" id="315576"/>
    <lineage>
        <taxon>Eukaryota</taxon>
        <taxon>Metazoa</taxon>
        <taxon>Ecdysozoa</taxon>
        <taxon>Arthropoda</taxon>
        <taxon>Hexapoda</taxon>
        <taxon>Insecta</taxon>
        <taxon>Pterygota</taxon>
        <taxon>Neoptera</taxon>
        <taxon>Endopterygota</taxon>
        <taxon>Diptera</taxon>
        <taxon>Nematocera</taxon>
        <taxon>Chironomoidea</taxon>
        <taxon>Chironomidae</taxon>
        <taxon>Chironominae</taxon>
        <taxon>Chironomus</taxon>
    </lineage>
</organism>
<reference evidence="4" key="1">
    <citation type="submission" date="2022-01" db="EMBL/GenBank/DDBJ databases">
        <authorList>
            <person name="King R."/>
        </authorList>
    </citation>
    <scope>NUCLEOTIDE SEQUENCE</scope>
</reference>
<accession>A0A9P0J5J4</accession>
<feature type="domain" description="EF-hand" evidence="3">
    <location>
        <begin position="48"/>
        <end position="76"/>
    </location>
</feature>
<dbReference type="AlphaFoldDB" id="A0A9P0J5J4"/>
<dbReference type="SUPFAM" id="SSF47473">
    <property type="entry name" value="EF-hand"/>
    <property type="match status" value="1"/>
</dbReference>
<dbReference type="InterPro" id="IPR050230">
    <property type="entry name" value="CALM/Myosin/TropC-like"/>
</dbReference>
<proteinExistence type="predicted"/>
<name>A0A9P0J5J4_9DIPT</name>
<dbReference type="FunFam" id="1.10.238.10:FF:000178">
    <property type="entry name" value="Calmodulin-2 A"/>
    <property type="match status" value="1"/>
</dbReference>
<evidence type="ECO:0000256" key="1">
    <source>
        <dbReference type="ARBA" id="ARBA00022737"/>
    </source>
</evidence>